<feature type="compositionally biased region" description="Low complexity" evidence="1">
    <location>
        <begin position="177"/>
        <end position="186"/>
    </location>
</feature>
<evidence type="ECO:0000313" key="3">
    <source>
        <dbReference type="Proteomes" id="UP000053328"/>
    </source>
</evidence>
<gene>
    <name evidence="2" type="ORF">PV08_10204</name>
</gene>
<dbReference type="OrthoDB" id="4347at2759"/>
<dbReference type="PANTHER" id="PTHR28110">
    <property type="entry name" value="TRANSMEMBRANE PROTEIN"/>
    <property type="match status" value="1"/>
</dbReference>
<sequence length="352" mass="38367">MTSPADATGASSLPTHLIIVCCHAIYLGSSGGLPGSGAGSESDVVTRARASRDEKNWLIEPFQQGETDTYIAHVEAGVRALAQDPNALLVFSGGATKRDRTDKTEGDGYFDVAVEHDFFNVDTTATTTGIDTATADATQSSLRLRDRIFVDRYATDSYQNILSSLVQWPIFVEGFKSKTSSSSSSTEKSKSALPGGGGETRPNDIGAVSWPSKLTIVSHDFKRSRFLDLHLPAIQWPSSSVEYVGIDPPFDEVRMLEIQEGDRVRGYGAWRDDLYASGHLLSSKRVKRGWDPDVFRRDVLDRFSHGTTSPPPPPSSSDNNDDGDTRSALEKVVFWNQTTTGRVLTGEDVPWS</sequence>
<evidence type="ECO:0008006" key="4">
    <source>
        <dbReference type="Google" id="ProtNLM"/>
    </source>
</evidence>
<dbReference type="EMBL" id="KN847499">
    <property type="protein sequence ID" value="KIW10905.1"/>
    <property type="molecule type" value="Genomic_DNA"/>
</dbReference>
<dbReference type="VEuPathDB" id="FungiDB:PV08_10204"/>
<keyword evidence="3" id="KW-1185">Reference proteome</keyword>
<protein>
    <recommendedName>
        <fullName evidence="4">DUF218 domain-containing protein</fullName>
    </recommendedName>
</protein>
<dbReference type="HOGENOM" id="CLU_048479_1_0_1"/>
<evidence type="ECO:0000256" key="1">
    <source>
        <dbReference type="SAM" id="MobiDB-lite"/>
    </source>
</evidence>
<accession>A0A0D2AWS8</accession>
<proteinExistence type="predicted"/>
<dbReference type="RefSeq" id="XP_016231121.1">
    <property type="nucleotide sequence ID" value="XM_016384519.1"/>
</dbReference>
<dbReference type="InterPro" id="IPR055323">
    <property type="entry name" value="C57A10.07/YOR238W"/>
</dbReference>
<dbReference type="Proteomes" id="UP000053328">
    <property type="component" value="Unassembled WGS sequence"/>
</dbReference>
<reference evidence="2 3" key="1">
    <citation type="submission" date="2015-01" db="EMBL/GenBank/DDBJ databases">
        <title>The Genome Sequence of Exophiala spinifera CBS89968.</title>
        <authorList>
            <consortium name="The Broad Institute Genomics Platform"/>
            <person name="Cuomo C."/>
            <person name="de Hoog S."/>
            <person name="Gorbushina A."/>
            <person name="Stielow B."/>
            <person name="Teixiera M."/>
            <person name="Abouelleil A."/>
            <person name="Chapman S.B."/>
            <person name="Priest M."/>
            <person name="Young S.K."/>
            <person name="Wortman J."/>
            <person name="Nusbaum C."/>
            <person name="Birren B."/>
        </authorList>
    </citation>
    <scope>NUCLEOTIDE SEQUENCE [LARGE SCALE GENOMIC DNA]</scope>
    <source>
        <strain evidence="2 3">CBS 89968</strain>
    </source>
</reference>
<name>A0A0D2AWS8_9EURO</name>
<dbReference type="AlphaFoldDB" id="A0A0D2AWS8"/>
<evidence type="ECO:0000313" key="2">
    <source>
        <dbReference type="EMBL" id="KIW10905.1"/>
    </source>
</evidence>
<dbReference type="GeneID" id="27337287"/>
<dbReference type="PANTHER" id="PTHR28110:SF1">
    <property type="entry name" value="TRANSMEMBRANE PROTEIN"/>
    <property type="match status" value="1"/>
</dbReference>
<feature type="region of interest" description="Disordered" evidence="1">
    <location>
        <begin position="302"/>
        <end position="331"/>
    </location>
</feature>
<feature type="region of interest" description="Disordered" evidence="1">
    <location>
        <begin position="177"/>
        <end position="204"/>
    </location>
</feature>
<dbReference type="GO" id="GO:0005737">
    <property type="term" value="C:cytoplasm"/>
    <property type="evidence" value="ECO:0007669"/>
    <property type="project" value="TreeGrafter"/>
</dbReference>
<organism evidence="2 3">
    <name type="scientific">Exophiala spinifera</name>
    <dbReference type="NCBI Taxonomy" id="91928"/>
    <lineage>
        <taxon>Eukaryota</taxon>
        <taxon>Fungi</taxon>
        <taxon>Dikarya</taxon>
        <taxon>Ascomycota</taxon>
        <taxon>Pezizomycotina</taxon>
        <taxon>Eurotiomycetes</taxon>
        <taxon>Chaetothyriomycetidae</taxon>
        <taxon>Chaetothyriales</taxon>
        <taxon>Herpotrichiellaceae</taxon>
        <taxon>Exophiala</taxon>
    </lineage>
</organism>